<dbReference type="EC" id="2.7.13.3" evidence="2"/>
<dbReference type="InterPro" id="IPR036890">
    <property type="entry name" value="HATPase_C_sf"/>
</dbReference>
<evidence type="ECO:0000256" key="5">
    <source>
        <dbReference type="ARBA" id="ARBA00022777"/>
    </source>
</evidence>
<evidence type="ECO:0000256" key="2">
    <source>
        <dbReference type="ARBA" id="ARBA00012438"/>
    </source>
</evidence>
<accession>A0ABQ6BSF5</accession>
<comment type="caution">
    <text evidence="9">The sequence shown here is derived from an EMBL/GenBank/DDBJ whole genome shotgun (WGS) entry which is preliminary data.</text>
</comment>
<dbReference type="InterPro" id="IPR035965">
    <property type="entry name" value="PAS-like_dom_sf"/>
</dbReference>
<dbReference type="PANTHER" id="PTHR43711:SF1">
    <property type="entry name" value="HISTIDINE KINASE 1"/>
    <property type="match status" value="1"/>
</dbReference>
<dbReference type="SUPFAM" id="SSF55785">
    <property type="entry name" value="PYP-like sensor domain (PAS domain)"/>
    <property type="match status" value="1"/>
</dbReference>
<reference evidence="10" key="1">
    <citation type="journal article" date="2019" name="Int. J. Syst. Evol. Microbiol.">
        <title>The Global Catalogue of Microorganisms (GCM) 10K type strain sequencing project: providing services to taxonomists for standard genome sequencing and annotation.</title>
        <authorList>
            <consortium name="The Broad Institute Genomics Platform"/>
            <consortium name="The Broad Institute Genome Sequencing Center for Infectious Disease"/>
            <person name="Wu L."/>
            <person name="Ma J."/>
        </authorList>
    </citation>
    <scope>NUCLEOTIDE SEQUENCE [LARGE SCALE GENOMIC DNA]</scope>
    <source>
        <strain evidence="10">NBRC 104970</strain>
    </source>
</reference>
<keyword evidence="6" id="KW-0902">Two-component regulatory system</keyword>
<evidence type="ECO:0000259" key="8">
    <source>
        <dbReference type="PROSITE" id="PS50109"/>
    </source>
</evidence>
<dbReference type="PANTHER" id="PTHR43711">
    <property type="entry name" value="TWO-COMPONENT HISTIDINE KINASE"/>
    <property type="match status" value="1"/>
</dbReference>
<evidence type="ECO:0000256" key="4">
    <source>
        <dbReference type="ARBA" id="ARBA00022679"/>
    </source>
</evidence>
<comment type="catalytic activity">
    <reaction evidence="1">
        <text>ATP + protein L-histidine = ADP + protein N-phospho-L-histidine.</text>
        <dbReference type="EC" id="2.7.13.3"/>
    </reaction>
</comment>
<feature type="coiled-coil region" evidence="7">
    <location>
        <begin position="24"/>
        <end position="58"/>
    </location>
</feature>
<dbReference type="RefSeq" id="WP_018748674.1">
    <property type="nucleotide sequence ID" value="NZ_BSOZ01000029.1"/>
</dbReference>
<evidence type="ECO:0000256" key="6">
    <source>
        <dbReference type="ARBA" id="ARBA00023012"/>
    </source>
</evidence>
<feature type="domain" description="Histidine kinase" evidence="8">
    <location>
        <begin position="179"/>
        <end position="386"/>
    </location>
</feature>
<dbReference type="GO" id="GO:0016301">
    <property type="term" value="F:kinase activity"/>
    <property type="evidence" value="ECO:0007669"/>
    <property type="project" value="UniProtKB-KW"/>
</dbReference>
<dbReference type="Proteomes" id="UP001156836">
    <property type="component" value="Unassembled WGS sequence"/>
</dbReference>
<dbReference type="Pfam" id="PF13188">
    <property type="entry name" value="PAS_8"/>
    <property type="match status" value="1"/>
</dbReference>
<evidence type="ECO:0000256" key="7">
    <source>
        <dbReference type="SAM" id="Coils"/>
    </source>
</evidence>
<protein>
    <recommendedName>
        <fullName evidence="2">histidine kinase</fullName>
        <ecNumber evidence="2">2.7.13.3</ecNumber>
    </recommendedName>
</protein>
<dbReference type="CDD" id="cd00082">
    <property type="entry name" value="HisKA"/>
    <property type="match status" value="1"/>
</dbReference>
<dbReference type="Gene3D" id="3.30.565.10">
    <property type="entry name" value="Histidine kinase-like ATPase, C-terminal domain"/>
    <property type="match status" value="1"/>
</dbReference>
<dbReference type="CDD" id="cd00130">
    <property type="entry name" value="PAS"/>
    <property type="match status" value="1"/>
</dbReference>
<dbReference type="EMBL" id="BSOZ01000029">
    <property type="protein sequence ID" value="GLS04928.1"/>
    <property type="molecule type" value="Genomic_DNA"/>
</dbReference>
<sequence>MAEQPPGLDPKELENAFSLFTVASAQLTEAYSELQQQVESLTRQLEIANGNLVRELEEKAALSRRLSLLLEHLPAGVLEVDGTGKVIAMNPAAHRLLYPLEEGMDWKEFFESHLEMDSTTDLWSYSQPDVTLRLNLSQGAMPEEDSRIVLVQDLTESWTLQQDLVRHKRLAAMGEMAAGLAHQLRTPLATALLYSANLTKPALSENERVRFAEKSLARLRHLESLIQNMLRFVRGQSLTLERFDIVGCVHEALQTMQPQLDAAGISLVAALPEGPAEVVANRKELQGVILNLLDNGMHATAAGGTISVKLAREGREVVIVVSDTGRGMSPEVQERLFEPFFTTRKEGTGLGLAIVQNLMSQFGGSVAVSSSAGQGSEFVLRLPLWVPPSNV</sequence>
<dbReference type="InterPro" id="IPR000014">
    <property type="entry name" value="PAS"/>
</dbReference>
<dbReference type="Gene3D" id="1.10.287.130">
    <property type="match status" value="1"/>
</dbReference>
<evidence type="ECO:0000313" key="10">
    <source>
        <dbReference type="Proteomes" id="UP001156836"/>
    </source>
</evidence>
<dbReference type="PRINTS" id="PR00344">
    <property type="entry name" value="BCTRLSENSOR"/>
</dbReference>
<dbReference type="SUPFAM" id="SSF55874">
    <property type="entry name" value="ATPase domain of HSP90 chaperone/DNA topoisomerase II/histidine kinase"/>
    <property type="match status" value="1"/>
</dbReference>
<dbReference type="InterPro" id="IPR036097">
    <property type="entry name" value="HisK_dim/P_sf"/>
</dbReference>
<keyword evidence="7" id="KW-0175">Coiled coil</keyword>
<keyword evidence="10" id="KW-1185">Reference proteome</keyword>
<name>A0ABQ6BSF5_9NEIS</name>
<proteinExistence type="predicted"/>
<dbReference type="InterPro" id="IPR050736">
    <property type="entry name" value="Sensor_HK_Regulatory"/>
</dbReference>
<dbReference type="InterPro" id="IPR005467">
    <property type="entry name" value="His_kinase_dom"/>
</dbReference>
<evidence type="ECO:0000256" key="1">
    <source>
        <dbReference type="ARBA" id="ARBA00000085"/>
    </source>
</evidence>
<dbReference type="InterPro" id="IPR004358">
    <property type="entry name" value="Sig_transdc_His_kin-like_C"/>
</dbReference>
<gene>
    <name evidence="9" type="ORF">GCM10007860_20760</name>
</gene>
<dbReference type="Pfam" id="PF00512">
    <property type="entry name" value="HisKA"/>
    <property type="match status" value="1"/>
</dbReference>
<evidence type="ECO:0000313" key="9">
    <source>
        <dbReference type="EMBL" id="GLS04928.1"/>
    </source>
</evidence>
<keyword evidence="5 9" id="KW-0418">Kinase</keyword>
<dbReference type="InterPro" id="IPR003594">
    <property type="entry name" value="HATPase_dom"/>
</dbReference>
<dbReference type="SMART" id="SM00388">
    <property type="entry name" value="HisKA"/>
    <property type="match status" value="1"/>
</dbReference>
<evidence type="ECO:0000256" key="3">
    <source>
        <dbReference type="ARBA" id="ARBA00022553"/>
    </source>
</evidence>
<dbReference type="SUPFAM" id="SSF47384">
    <property type="entry name" value="Homodimeric domain of signal transducing histidine kinase"/>
    <property type="match status" value="1"/>
</dbReference>
<organism evidence="9 10">
    <name type="scientific">Chitiniphilus shinanonensis</name>
    <dbReference type="NCBI Taxonomy" id="553088"/>
    <lineage>
        <taxon>Bacteria</taxon>
        <taxon>Pseudomonadati</taxon>
        <taxon>Pseudomonadota</taxon>
        <taxon>Betaproteobacteria</taxon>
        <taxon>Neisseriales</taxon>
        <taxon>Chitinibacteraceae</taxon>
        <taxon>Chitiniphilus</taxon>
    </lineage>
</organism>
<dbReference type="SMART" id="SM00387">
    <property type="entry name" value="HATPase_c"/>
    <property type="match status" value="1"/>
</dbReference>
<keyword evidence="3" id="KW-0597">Phosphoprotein</keyword>
<dbReference type="InterPro" id="IPR003661">
    <property type="entry name" value="HisK_dim/P_dom"/>
</dbReference>
<dbReference type="Pfam" id="PF02518">
    <property type="entry name" value="HATPase_c"/>
    <property type="match status" value="1"/>
</dbReference>
<keyword evidence="4" id="KW-0808">Transferase</keyword>
<dbReference type="PROSITE" id="PS50109">
    <property type="entry name" value="HIS_KIN"/>
    <property type="match status" value="1"/>
</dbReference>
<dbReference type="Gene3D" id="3.30.450.20">
    <property type="entry name" value="PAS domain"/>
    <property type="match status" value="1"/>
</dbReference>